<comment type="caution">
    <text evidence="2">The sequence shown here is derived from an EMBL/GenBank/DDBJ whole genome shotgun (WGS) entry which is preliminary data.</text>
</comment>
<reference evidence="2 3" key="2">
    <citation type="journal article" date="2015" name="PLoS ONE">
        <title>Whole-Genome Optical Mapping and Finished Genome Sequence of Sphingobacterium deserti sp. nov., a New Species Isolated from the Western Desert of China.</title>
        <authorList>
            <person name="Teng C."/>
            <person name="Zhou Z."/>
            <person name="Molnar I."/>
            <person name="Li X."/>
            <person name="Tang R."/>
            <person name="Chen M."/>
            <person name="Wang L."/>
            <person name="Su S."/>
            <person name="Zhang W."/>
            <person name="Lin M."/>
        </authorList>
    </citation>
    <scope>NUCLEOTIDE SEQUENCE [LARGE SCALE GENOMIC DNA]</scope>
    <source>
        <strain evidence="3">ACCC05744</strain>
    </source>
</reference>
<name>A0A0B8T8N0_9SPHI</name>
<sequence length="321" mass="36232">MNNPHHSPILVILAAGMASRYGSAKQVDGFGPNEETIIDYSIHDAIRAGFGKVVFVIREEFLPVMKKNFDNKLRGKIEVAYAFQNFDLKKFGIDTVVGREKPWGTAHAVMSAESEINRPFCVINADDFYGYDAFQKMYDFLTTAANDEEMALVGFQIGNTLSDHGYVSRGVCAINDAGYMESVTERTNIYRGADADREAIVYKENEREYTIPEGTLVSMNFWGFTPKIIDVARSLFPDFVQNNKHNPKAEFFIPSIPDYMAKMGLAKFKVLPTSSQWFGVTYKEDKEQVRQSILDLVSLGVYPINLYPQVNKVNAALYLEQ</sequence>
<dbReference type="Gene3D" id="3.90.550.10">
    <property type="entry name" value="Spore Coat Polysaccharide Biosynthesis Protein SpsA, Chain A"/>
    <property type="match status" value="1"/>
</dbReference>
<organism evidence="2 3">
    <name type="scientific">Sphingobacterium deserti</name>
    <dbReference type="NCBI Taxonomy" id="1229276"/>
    <lineage>
        <taxon>Bacteria</taxon>
        <taxon>Pseudomonadati</taxon>
        <taxon>Bacteroidota</taxon>
        <taxon>Sphingobacteriia</taxon>
        <taxon>Sphingobacteriales</taxon>
        <taxon>Sphingobacteriaceae</taxon>
        <taxon>Sphingobacterium</taxon>
    </lineage>
</organism>
<reference evidence="3" key="1">
    <citation type="submission" date="2014-04" db="EMBL/GenBank/DDBJ databases">
        <title>Whole-Genome optical mapping and complete genome sequence of Sphingobacterium deserti sp. nov., a new spaces isolated from desert in the west of China.</title>
        <authorList>
            <person name="Teng C."/>
            <person name="Zhou Z."/>
            <person name="Li X."/>
            <person name="Chen M."/>
            <person name="Lin M."/>
            <person name="Wang L."/>
            <person name="Su S."/>
            <person name="Zhang C."/>
            <person name="Zhang W."/>
        </authorList>
    </citation>
    <scope>NUCLEOTIDE SEQUENCE [LARGE SCALE GENOMIC DNA]</scope>
    <source>
        <strain evidence="3">ACCC05744</strain>
    </source>
</reference>
<dbReference type="STRING" id="1229276.DI53_1909"/>
<dbReference type="EMBL" id="JJMU01000028">
    <property type="protein sequence ID" value="KGE14295.1"/>
    <property type="molecule type" value="Genomic_DNA"/>
</dbReference>
<keyword evidence="3" id="KW-1185">Reference proteome</keyword>
<evidence type="ECO:0000313" key="2">
    <source>
        <dbReference type="EMBL" id="KGE14295.1"/>
    </source>
</evidence>
<dbReference type="InterPro" id="IPR029044">
    <property type="entry name" value="Nucleotide-diphossugar_trans"/>
</dbReference>
<dbReference type="PATRIC" id="fig|1229276.3.peg.1963"/>
<evidence type="ECO:0000259" key="1">
    <source>
        <dbReference type="Pfam" id="PF00483"/>
    </source>
</evidence>
<gene>
    <name evidence="2" type="ORF">DI53_1909</name>
</gene>
<dbReference type="Pfam" id="PF00483">
    <property type="entry name" value="NTP_transferase"/>
    <property type="match status" value="1"/>
</dbReference>
<dbReference type="OrthoDB" id="9779926at2"/>
<accession>A0A0B8T8N0</accession>
<dbReference type="SUPFAM" id="SSF53448">
    <property type="entry name" value="Nucleotide-diphospho-sugar transferases"/>
    <property type="match status" value="1"/>
</dbReference>
<dbReference type="RefSeq" id="WP_052072269.1">
    <property type="nucleotide sequence ID" value="NZ_JJMU01000028.1"/>
</dbReference>
<evidence type="ECO:0000313" key="3">
    <source>
        <dbReference type="Proteomes" id="UP000031802"/>
    </source>
</evidence>
<dbReference type="InterPro" id="IPR005835">
    <property type="entry name" value="NTP_transferase_dom"/>
</dbReference>
<feature type="domain" description="Nucleotidyl transferase" evidence="1">
    <location>
        <begin position="24"/>
        <end position="185"/>
    </location>
</feature>
<dbReference type="Proteomes" id="UP000031802">
    <property type="component" value="Unassembled WGS sequence"/>
</dbReference>
<proteinExistence type="predicted"/>
<dbReference type="eggNOG" id="COG1208">
    <property type="taxonomic scope" value="Bacteria"/>
</dbReference>
<protein>
    <recommendedName>
        <fullName evidence="1">Nucleotidyl transferase domain-containing protein</fullName>
    </recommendedName>
</protein>
<dbReference type="AlphaFoldDB" id="A0A0B8T8N0"/>